<feature type="region of interest" description="Disordered" evidence="1">
    <location>
        <begin position="1"/>
        <end position="138"/>
    </location>
</feature>
<proteinExistence type="predicted"/>
<protein>
    <submittedName>
        <fullName evidence="2">Uncharacterized protein</fullName>
    </submittedName>
</protein>
<feature type="compositionally biased region" description="Low complexity" evidence="1">
    <location>
        <begin position="16"/>
        <end position="29"/>
    </location>
</feature>
<feature type="non-terminal residue" evidence="2">
    <location>
        <position position="138"/>
    </location>
</feature>
<keyword evidence="3" id="KW-1185">Reference proteome</keyword>
<evidence type="ECO:0000256" key="1">
    <source>
        <dbReference type="SAM" id="MobiDB-lite"/>
    </source>
</evidence>
<organism evidence="2 3">
    <name type="scientific">Cirrhinus mrigala</name>
    <name type="common">Mrigala</name>
    <dbReference type="NCBI Taxonomy" id="683832"/>
    <lineage>
        <taxon>Eukaryota</taxon>
        <taxon>Metazoa</taxon>
        <taxon>Chordata</taxon>
        <taxon>Craniata</taxon>
        <taxon>Vertebrata</taxon>
        <taxon>Euteleostomi</taxon>
        <taxon>Actinopterygii</taxon>
        <taxon>Neopterygii</taxon>
        <taxon>Teleostei</taxon>
        <taxon>Ostariophysi</taxon>
        <taxon>Cypriniformes</taxon>
        <taxon>Cyprinidae</taxon>
        <taxon>Labeoninae</taxon>
        <taxon>Labeonini</taxon>
        <taxon>Cirrhinus</taxon>
    </lineage>
</organism>
<evidence type="ECO:0000313" key="3">
    <source>
        <dbReference type="Proteomes" id="UP001529510"/>
    </source>
</evidence>
<feature type="non-terminal residue" evidence="2">
    <location>
        <position position="1"/>
    </location>
</feature>
<accession>A0ABD0N8N5</accession>
<dbReference type="Proteomes" id="UP001529510">
    <property type="component" value="Unassembled WGS sequence"/>
</dbReference>
<comment type="caution">
    <text evidence="2">The sequence shown here is derived from an EMBL/GenBank/DDBJ whole genome shotgun (WGS) entry which is preliminary data.</text>
</comment>
<dbReference type="EMBL" id="JAMKFB020000023">
    <property type="protein sequence ID" value="KAL0157899.1"/>
    <property type="molecule type" value="Genomic_DNA"/>
</dbReference>
<dbReference type="AlphaFoldDB" id="A0ABD0N8N5"/>
<evidence type="ECO:0000313" key="2">
    <source>
        <dbReference type="EMBL" id="KAL0157899.1"/>
    </source>
</evidence>
<feature type="compositionally biased region" description="Basic and acidic residues" evidence="1">
    <location>
        <begin position="115"/>
        <end position="127"/>
    </location>
</feature>
<name>A0ABD0N8N5_CIRMR</name>
<gene>
    <name evidence="2" type="ORF">M9458_045975</name>
</gene>
<sequence>RDNSSSFKSNRPAYGSYSPRQTSPTSPQPLYENVSGAKGSPTRLDFPTEEGTSPHEPQLDNTSTSEDKPVGKDKKAKKNESSQGSDQDTPSKEESSDEDSDESELKPNANTECSNIKDQKTPEKVGDDGPSGAENGIA</sequence>
<reference evidence="2 3" key="1">
    <citation type="submission" date="2024-05" db="EMBL/GenBank/DDBJ databases">
        <title>Genome sequencing and assembly of Indian major carp, Cirrhinus mrigala (Hamilton, 1822).</title>
        <authorList>
            <person name="Mohindra V."/>
            <person name="Chowdhury L.M."/>
            <person name="Lal K."/>
            <person name="Jena J.K."/>
        </authorList>
    </citation>
    <scope>NUCLEOTIDE SEQUENCE [LARGE SCALE GENOMIC DNA]</scope>
    <source>
        <strain evidence="2">CM1030</strain>
        <tissue evidence="2">Blood</tissue>
    </source>
</reference>